<reference evidence="6 8" key="2">
    <citation type="submission" date="2020-12" db="EMBL/GenBank/DDBJ databases">
        <title>Whole genome sequencing of Lactobacillus plantarum PC518.</title>
        <authorList>
            <person name="Guo Q."/>
        </authorList>
    </citation>
    <scope>NUCLEOTIDE SEQUENCE [LARGE SCALE GENOMIC DNA]</scope>
    <source>
        <strain evidence="6 8">PC518</strain>
    </source>
</reference>
<keyword evidence="1" id="KW-0472">Membrane</keyword>
<evidence type="ECO:0000256" key="2">
    <source>
        <dbReference type="SAM" id="SignalP"/>
    </source>
</evidence>
<evidence type="ECO:0000313" key="6">
    <source>
        <dbReference type="EMBL" id="QQM61526.1"/>
    </source>
</evidence>
<feature type="chain" id="PRO_5015051239" evidence="2">
    <location>
        <begin position="27"/>
        <end position="347"/>
    </location>
</feature>
<gene>
    <name evidence="6" type="ORF">JH395_02930</name>
    <name evidence="5" type="ORF">LPJSA22_02694</name>
</gene>
<evidence type="ECO:0000313" key="7">
    <source>
        <dbReference type="Proteomes" id="UP000094892"/>
    </source>
</evidence>
<dbReference type="Pfam" id="PF11797">
    <property type="entry name" value="WxLIP_HBD"/>
    <property type="match status" value="1"/>
</dbReference>
<name>A0A151G574_LACPN</name>
<reference evidence="5 7" key="1">
    <citation type="submission" date="2016-08" db="EMBL/GenBank/DDBJ databases">
        <title>Genome sequencing of Lactobacillus plantarum JSA22, isolated from fermented soybean paste.</title>
        <authorList>
            <person name="Choi H.S."/>
        </authorList>
    </citation>
    <scope>NUCLEOTIDE SEQUENCE [LARGE SCALE GENOMIC DNA]</scope>
    <source>
        <strain evidence="5 7">JSA22</strain>
    </source>
</reference>
<keyword evidence="1" id="KW-0812">Transmembrane</keyword>
<dbReference type="EMBL" id="MCOL01000001">
    <property type="protein sequence ID" value="ODO62676.1"/>
    <property type="molecule type" value="Genomic_DNA"/>
</dbReference>
<dbReference type="Pfam" id="PF06030">
    <property type="entry name" value="WxLIP_PGBD"/>
    <property type="match status" value="1"/>
</dbReference>
<keyword evidence="2" id="KW-0732">Signal</keyword>
<keyword evidence="1" id="KW-1133">Transmembrane helix</keyword>
<feature type="domain" description="WxL Interacting Protein host binding" evidence="4">
    <location>
        <begin position="170"/>
        <end position="304"/>
    </location>
</feature>
<dbReference type="GeneID" id="77216144"/>
<dbReference type="RefSeq" id="WP_003646062.1">
    <property type="nucleotide sequence ID" value="NZ_AP028145.1"/>
</dbReference>
<organism evidence="5 7">
    <name type="scientific">Lactiplantibacillus plantarum</name>
    <name type="common">Lactobacillus plantarum</name>
    <dbReference type="NCBI Taxonomy" id="1590"/>
    <lineage>
        <taxon>Bacteria</taxon>
        <taxon>Bacillati</taxon>
        <taxon>Bacillota</taxon>
        <taxon>Bacilli</taxon>
        <taxon>Lactobacillales</taxon>
        <taxon>Lactobacillaceae</taxon>
        <taxon>Lactiplantibacillus</taxon>
    </lineage>
</organism>
<proteinExistence type="predicted"/>
<feature type="transmembrane region" description="Helical" evidence="1">
    <location>
        <begin position="314"/>
        <end position="339"/>
    </location>
</feature>
<dbReference type="InterPro" id="IPR021759">
    <property type="entry name" value="WxLIP_HBD"/>
</dbReference>
<feature type="domain" description="WxL Interacting Protein peptidoglycan binding" evidence="3">
    <location>
        <begin position="37"/>
        <end position="157"/>
    </location>
</feature>
<evidence type="ECO:0000259" key="3">
    <source>
        <dbReference type="Pfam" id="PF06030"/>
    </source>
</evidence>
<dbReference type="Proteomes" id="UP000094892">
    <property type="component" value="Unassembled WGS sequence"/>
</dbReference>
<dbReference type="InterPro" id="IPR010317">
    <property type="entry name" value="WxLIP_PGBD"/>
</dbReference>
<dbReference type="EMBL" id="CP066817">
    <property type="protein sequence ID" value="QQM61526.1"/>
    <property type="molecule type" value="Genomic_DNA"/>
</dbReference>
<evidence type="ECO:0000313" key="8">
    <source>
        <dbReference type="Proteomes" id="UP000595466"/>
    </source>
</evidence>
<sequence length="347" mass="38014">MKKMMRWLGAILVMISGLSAVVPAQAANTDTSNNIGFSVAAQTPKNQIDKQATFFDLKMTAGQTQTLQTRIYNTTNRDIRVAMGIHTAYTNSGGAIEYVTPAKKYDASLQYRVDQLTKIKGPTTVTVPANGSKLVSAQTTMPTKDFNGALLGGWYFKRVDQKVTGEVKGATNISSEYSYVVGIKYSLGTAPTPVLKLSDVAAGMVNYHRSIVVTLRNTAAVMIPRVTMKTTVTAKDSGKTVVKATKQGVMLAPNTTFNYPLLLNKQKLQAGTYHLHLVAHNSAHKWTFDRDFKISAATAKTYNQDTVDDNGISIWWLIGLGALGMLIVVLLILWLVLFLKKRRQSQD</sequence>
<evidence type="ECO:0000259" key="4">
    <source>
        <dbReference type="Pfam" id="PF11797"/>
    </source>
</evidence>
<feature type="signal peptide" evidence="2">
    <location>
        <begin position="1"/>
        <end position="26"/>
    </location>
</feature>
<protein>
    <submittedName>
        <fullName evidence="6">DUF916 and DUF3324 domain-containing protein</fullName>
    </submittedName>
</protein>
<dbReference type="Proteomes" id="UP000595466">
    <property type="component" value="Chromosome"/>
</dbReference>
<dbReference type="AlphaFoldDB" id="A0A151G574"/>
<dbReference type="PATRIC" id="fig|1590.142.peg.2673"/>
<evidence type="ECO:0000256" key="1">
    <source>
        <dbReference type="SAM" id="Phobius"/>
    </source>
</evidence>
<accession>A0A151G574</accession>
<evidence type="ECO:0000313" key="5">
    <source>
        <dbReference type="EMBL" id="ODO62676.1"/>
    </source>
</evidence>